<protein>
    <submittedName>
        <fullName evidence="1">RNA polymerase sigma factor, sigma-70 family</fullName>
    </submittedName>
</protein>
<proteinExistence type="predicted"/>
<dbReference type="RefSeq" id="WP_055158840.1">
    <property type="nucleotide sequence ID" value="NZ_CYZO01000014.1"/>
</dbReference>
<dbReference type="AlphaFoldDB" id="A0A174B838"/>
<sequence>MRVEITKELLQGYRSKKDEILELDYILKNRWRDEGLIGNDVIFDYSKGYPMPQGVVGFDKEKYDRLQDRDQRRKEQLEQECVEIEEWVEAITDSITRRIFRMCFVEGRKQKAVAKAVHLDQSRVSRRIDDYLENA</sequence>
<dbReference type="Proteomes" id="UP000095787">
    <property type="component" value="Unassembled WGS sequence"/>
</dbReference>
<organism evidence="1 2">
    <name type="scientific">[Ruminococcus] torques</name>
    <dbReference type="NCBI Taxonomy" id="33039"/>
    <lineage>
        <taxon>Bacteria</taxon>
        <taxon>Bacillati</taxon>
        <taxon>Bacillota</taxon>
        <taxon>Clostridia</taxon>
        <taxon>Lachnospirales</taxon>
        <taxon>Lachnospiraceae</taxon>
        <taxon>Mediterraneibacter</taxon>
    </lineage>
</organism>
<gene>
    <name evidence="1" type="ORF">ERS852456_01275</name>
</gene>
<dbReference type="EMBL" id="CYZO01000014">
    <property type="protein sequence ID" value="CUN96987.1"/>
    <property type="molecule type" value="Genomic_DNA"/>
</dbReference>
<accession>A0A174B838</accession>
<dbReference type="Gene3D" id="1.10.10.60">
    <property type="entry name" value="Homeodomain-like"/>
    <property type="match status" value="1"/>
</dbReference>
<evidence type="ECO:0000313" key="1">
    <source>
        <dbReference type="EMBL" id="CUN96987.1"/>
    </source>
</evidence>
<evidence type="ECO:0000313" key="2">
    <source>
        <dbReference type="Proteomes" id="UP000095787"/>
    </source>
</evidence>
<name>A0A174B838_9FIRM</name>
<reference evidence="1 2" key="1">
    <citation type="submission" date="2015-09" db="EMBL/GenBank/DDBJ databases">
        <authorList>
            <consortium name="Pathogen Informatics"/>
        </authorList>
    </citation>
    <scope>NUCLEOTIDE SEQUENCE [LARGE SCALE GENOMIC DNA]</scope>
    <source>
        <strain evidence="1 2">2789STDY5834841</strain>
    </source>
</reference>